<gene>
    <name evidence="5" type="ORF">QO011_001788</name>
</gene>
<keyword evidence="6" id="KW-1185">Reference proteome</keyword>
<dbReference type="SUPFAM" id="SSF56784">
    <property type="entry name" value="HAD-like"/>
    <property type="match status" value="1"/>
</dbReference>
<evidence type="ECO:0000256" key="4">
    <source>
        <dbReference type="ARBA" id="ARBA00022842"/>
    </source>
</evidence>
<organism evidence="5 6">
    <name type="scientific">Labrys wisconsinensis</name>
    <dbReference type="NCBI Taxonomy" id="425677"/>
    <lineage>
        <taxon>Bacteria</taxon>
        <taxon>Pseudomonadati</taxon>
        <taxon>Pseudomonadota</taxon>
        <taxon>Alphaproteobacteria</taxon>
        <taxon>Hyphomicrobiales</taxon>
        <taxon>Xanthobacteraceae</taxon>
        <taxon>Labrys</taxon>
    </lineage>
</organism>
<dbReference type="InterPro" id="IPR041492">
    <property type="entry name" value="HAD_2"/>
</dbReference>
<dbReference type="InterPro" id="IPR023198">
    <property type="entry name" value="PGP-like_dom2"/>
</dbReference>
<evidence type="ECO:0000313" key="6">
    <source>
        <dbReference type="Proteomes" id="UP001242480"/>
    </source>
</evidence>
<keyword evidence="3" id="KW-0479">Metal-binding</keyword>
<dbReference type="Gene3D" id="3.40.50.1000">
    <property type="entry name" value="HAD superfamily/HAD-like"/>
    <property type="match status" value="1"/>
</dbReference>
<dbReference type="CDD" id="cd07526">
    <property type="entry name" value="HAD_BPGM_like"/>
    <property type="match status" value="1"/>
</dbReference>
<name>A0ABU0J3E2_9HYPH</name>
<keyword evidence="4" id="KW-0460">Magnesium</keyword>
<dbReference type="InterPro" id="IPR023214">
    <property type="entry name" value="HAD_sf"/>
</dbReference>
<sequence>MRYSLVIFDCDGVLIDSEILSAEATAHMLTDLGVPMTAERCMSLFLGMTQADMESTIEREFALRLAPDFAQRTTALLMQSYRDRLRAIDGVRELLERLPVPFCVASNSPPAKLGLGLSLTDLFESFYPHIYCSKLVERGKPAPDLFLYAAGQLGVAPAQTIVVEDSVAGVTAAKAAGMTALGFTGGLHSGPASAERLRAAGADHIAETMDEVRVLLGLDD</sequence>
<comment type="caution">
    <text evidence="5">The sequence shown here is derived from an EMBL/GenBank/DDBJ whole genome shotgun (WGS) entry which is preliminary data.</text>
</comment>
<dbReference type="Pfam" id="PF13419">
    <property type="entry name" value="HAD_2"/>
    <property type="match status" value="1"/>
</dbReference>
<accession>A0ABU0J3E2</accession>
<dbReference type="SFLD" id="SFLDG01135">
    <property type="entry name" value="C1.5.6:_HAD__Beta-PGM__Phospha"/>
    <property type="match status" value="1"/>
</dbReference>
<dbReference type="EMBL" id="JAUSVX010000002">
    <property type="protein sequence ID" value="MDQ0468788.1"/>
    <property type="molecule type" value="Genomic_DNA"/>
</dbReference>
<dbReference type="RefSeq" id="WP_307270463.1">
    <property type="nucleotide sequence ID" value="NZ_JAUSVX010000002.1"/>
</dbReference>
<dbReference type="InterPro" id="IPR036412">
    <property type="entry name" value="HAD-like_sf"/>
</dbReference>
<reference evidence="5 6" key="1">
    <citation type="submission" date="2023-07" db="EMBL/GenBank/DDBJ databases">
        <title>Genomic Encyclopedia of Type Strains, Phase IV (KMG-IV): sequencing the most valuable type-strain genomes for metagenomic binning, comparative biology and taxonomic classification.</title>
        <authorList>
            <person name="Goeker M."/>
        </authorList>
    </citation>
    <scope>NUCLEOTIDE SEQUENCE [LARGE SCALE GENOMIC DNA]</scope>
    <source>
        <strain evidence="5 6">DSM 19619</strain>
    </source>
</reference>
<comment type="cofactor">
    <cofactor evidence="1">
        <name>Mg(2+)</name>
        <dbReference type="ChEBI" id="CHEBI:18420"/>
    </cofactor>
</comment>
<evidence type="ECO:0000256" key="2">
    <source>
        <dbReference type="ARBA" id="ARBA00006171"/>
    </source>
</evidence>
<dbReference type="PANTHER" id="PTHR46193:SF10">
    <property type="entry name" value="6-PHOSPHOGLUCONATE PHOSPHATASE"/>
    <property type="match status" value="1"/>
</dbReference>
<dbReference type="PANTHER" id="PTHR46193">
    <property type="entry name" value="6-PHOSPHOGLUCONATE PHOSPHATASE"/>
    <property type="match status" value="1"/>
</dbReference>
<protein>
    <submittedName>
        <fullName evidence="5">HAD superfamily hydrolase (TIGR01509 family)</fullName>
    </submittedName>
</protein>
<dbReference type="InterPro" id="IPR051600">
    <property type="entry name" value="Beta-PGM-like"/>
</dbReference>
<evidence type="ECO:0000256" key="3">
    <source>
        <dbReference type="ARBA" id="ARBA00022723"/>
    </source>
</evidence>
<dbReference type="SFLD" id="SFLDS00003">
    <property type="entry name" value="Haloacid_Dehalogenase"/>
    <property type="match status" value="1"/>
</dbReference>
<dbReference type="NCBIfam" id="TIGR01509">
    <property type="entry name" value="HAD-SF-IA-v3"/>
    <property type="match status" value="1"/>
</dbReference>
<dbReference type="Gene3D" id="1.10.150.240">
    <property type="entry name" value="Putative phosphatase, domain 2"/>
    <property type="match status" value="1"/>
</dbReference>
<evidence type="ECO:0000313" key="5">
    <source>
        <dbReference type="EMBL" id="MDQ0468788.1"/>
    </source>
</evidence>
<dbReference type="InterPro" id="IPR006439">
    <property type="entry name" value="HAD-SF_hydro_IA"/>
</dbReference>
<dbReference type="GO" id="GO:0016787">
    <property type="term" value="F:hydrolase activity"/>
    <property type="evidence" value="ECO:0007669"/>
    <property type="project" value="UniProtKB-KW"/>
</dbReference>
<keyword evidence="5" id="KW-0378">Hydrolase</keyword>
<dbReference type="SFLD" id="SFLDG01129">
    <property type="entry name" value="C1.5:_HAD__Beta-PGM__Phosphata"/>
    <property type="match status" value="1"/>
</dbReference>
<comment type="similarity">
    <text evidence="2">Belongs to the HAD-like hydrolase superfamily. CbbY/CbbZ/Gph/YieH family.</text>
</comment>
<dbReference type="Proteomes" id="UP001242480">
    <property type="component" value="Unassembled WGS sequence"/>
</dbReference>
<evidence type="ECO:0000256" key="1">
    <source>
        <dbReference type="ARBA" id="ARBA00001946"/>
    </source>
</evidence>
<proteinExistence type="inferred from homology"/>